<comment type="caution">
    <text evidence="1">The sequence shown here is derived from an EMBL/GenBank/DDBJ whole genome shotgun (WGS) entry which is preliminary data.</text>
</comment>
<organism evidence="1 2">
    <name type="scientific">Glutinoglossum americanum</name>
    <dbReference type="NCBI Taxonomy" id="1670608"/>
    <lineage>
        <taxon>Eukaryota</taxon>
        <taxon>Fungi</taxon>
        <taxon>Dikarya</taxon>
        <taxon>Ascomycota</taxon>
        <taxon>Pezizomycotina</taxon>
        <taxon>Geoglossomycetes</taxon>
        <taxon>Geoglossales</taxon>
        <taxon>Geoglossaceae</taxon>
        <taxon>Glutinoglossum</taxon>
    </lineage>
</organism>
<dbReference type="EMBL" id="JAGHQL010000232">
    <property type="protein sequence ID" value="KAH0536134.1"/>
    <property type="molecule type" value="Genomic_DNA"/>
</dbReference>
<dbReference type="OrthoDB" id="680339at2759"/>
<sequence length="79" mass="9088">GEGGDLGRGFAEREGWWVRGARGRFPIVRDEERVGRSEEVMREEAEWLRREMEVEVGLVEKEEREEAEERKGKGVDGGV</sequence>
<feature type="non-terminal residue" evidence="1">
    <location>
        <position position="1"/>
    </location>
</feature>
<protein>
    <submittedName>
        <fullName evidence="1">Uncharacterized protein</fullName>
    </submittedName>
</protein>
<accession>A0A9P8KUF3</accession>
<reference evidence="1" key="1">
    <citation type="submission" date="2021-03" db="EMBL/GenBank/DDBJ databases">
        <title>Comparative genomics and phylogenomic investigation of the class Geoglossomycetes provide insights into ecological specialization and systematics.</title>
        <authorList>
            <person name="Melie T."/>
            <person name="Pirro S."/>
            <person name="Miller A.N."/>
            <person name="Quandt A."/>
        </authorList>
    </citation>
    <scope>NUCLEOTIDE SEQUENCE</scope>
    <source>
        <strain evidence="1">GBOQ0MN5Z8</strain>
    </source>
</reference>
<proteinExistence type="predicted"/>
<dbReference type="AlphaFoldDB" id="A0A9P8KUF3"/>
<name>A0A9P8KUF3_9PEZI</name>
<evidence type="ECO:0000313" key="2">
    <source>
        <dbReference type="Proteomes" id="UP000698800"/>
    </source>
</evidence>
<evidence type="ECO:0000313" key="1">
    <source>
        <dbReference type="EMBL" id="KAH0536134.1"/>
    </source>
</evidence>
<dbReference type="Proteomes" id="UP000698800">
    <property type="component" value="Unassembled WGS sequence"/>
</dbReference>
<keyword evidence="2" id="KW-1185">Reference proteome</keyword>
<gene>
    <name evidence="1" type="ORF">FGG08_006977</name>
</gene>